<dbReference type="Proteomes" id="UP000824890">
    <property type="component" value="Unassembled WGS sequence"/>
</dbReference>
<dbReference type="Pfam" id="PF00069">
    <property type="entry name" value="Pkinase"/>
    <property type="match status" value="1"/>
</dbReference>
<evidence type="ECO:0000256" key="1">
    <source>
        <dbReference type="ARBA" id="ARBA00008874"/>
    </source>
</evidence>
<protein>
    <recommendedName>
        <fullName evidence="3">Protein kinase domain-containing protein</fullName>
    </recommendedName>
</protein>
<dbReference type="Gene3D" id="1.10.510.10">
    <property type="entry name" value="Transferase(Phosphotransferase) domain 1"/>
    <property type="match status" value="1"/>
</dbReference>
<dbReference type="SUPFAM" id="SSF56112">
    <property type="entry name" value="Protein kinase-like (PK-like)"/>
    <property type="match status" value="1"/>
</dbReference>
<evidence type="ECO:0000256" key="2">
    <source>
        <dbReference type="PROSITE-ProRule" id="PRU10141"/>
    </source>
</evidence>
<gene>
    <name evidence="4" type="ORF">HID58_047106</name>
</gene>
<dbReference type="PROSITE" id="PS00107">
    <property type="entry name" value="PROTEIN_KINASE_ATP"/>
    <property type="match status" value="1"/>
</dbReference>
<dbReference type="InterPro" id="IPR047173">
    <property type="entry name" value="STRAD_A/B-like"/>
</dbReference>
<dbReference type="PANTHER" id="PTHR48014">
    <property type="entry name" value="SERINE/THREONINE-PROTEIN KINASE FRAY2"/>
    <property type="match status" value="1"/>
</dbReference>
<dbReference type="InterPro" id="IPR011009">
    <property type="entry name" value="Kinase-like_dom_sf"/>
</dbReference>
<dbReference type="PROSITE" id="PS50011">
    <property type="entry name" value="PROTEIN_KINASE_DOM"/>
    <property type="match status" value="1"/>
</dbReference>
<dbReference type="InterPro" id="IPR000719">
    <property type="entry name" value="Prot_kinase_dom"/>
</dbReference>
<dbReference type="Gene3D" id="3.30.200.20">
    <property type="entry name" value="Phosphorylase Kinase, domain 1"/>
    <property type="match status" value="1"/>
</dbReference>
<keyword evidence="2" id="KW-0547">Nucleotide-binding</keyword>
<feature type="binding site" evidence="2">
    <location>
        <position position="62"/>
    </location>
    <ligand>
        <name>ATP</name>
        <dbReference type="ChEBI" id="CHEBI:30616"/>
    </ligand>
</feature>
<sequence length="181" mass="20897">EESLILSFQCLCIDTRHMAGSSTKRFPLYAKDYELFEEVGEGVSASVYRARCIALNENVAIKIMDLEKCRNDLDTIRKEVHIMNLIEHPNLLKAHCSFIDRNTLWIVMPYMSGGSCFHLMKTVYPQGFEQPIIATLLREVLKALVYLHRQGHIHRDVKVSHPFLKKSGPQILGRFSKDFFK</sequence>
<proteinExistence type="inferred from homology"/>
<accession>A0ABQ8AYH3</accession>
<feature type="non-terminal residue" evidence="4">
    <location>
        <position position="1"/>
    </location>
</feature>
<dbReference type="InterPro" id="IPR017441">
    <property type="entry name" value="Protein_kinase_ATP_BS"/>
</dbReference>
<evidence type="ECO:0000259" key="3">
    <source>
        <dbReference type="PROSITE" id="PS50011"/>
    </source>
</evidence>
<evidence type="ECO:0000313" key="5">
    <source>
        <dbReference type="Proteomes" id="UP000824890"/>
    </source>
</evidence>
<organism evidence="4 5">
    <name type="scientific">Brassica napus</name>
    <name type="common">Rape</name>
    <dbReference type="NCBI Taxonomy" id="3708"/>
    <lineage>
        <taxon>Eukaryota</taxon>
        <taxon>Viridiplantae</taxon>
        <taxon>Streptophyta</taxon>
        <taxon>Embryophyta</taxon>
        <taxon>Tracheophyta</taxon>
        <taxon>Spermatophyta</taxon>
        <taxon>Magnoliopsida</taxon>
        <taxon>eudicotyledons</taxon>
        <taxon>Gunneridae</taxon>
        <taxon>Pentapetalae</taxon>
        <taxon>rosids</taxon>
        <taxon>malvids</taxon>
        <taxon>Brassicales</taxon>
        <taxon>Brassicaceae</taxon>
        <taxon>Brassiceae</taxon>
        <taxon>Brassica</taxon>
    </lineage>
</organism>
<comment type="similarity">
    <text evidence="1">Belongs to the protein kinase superfamily. STE Ser/Thr protein kinase family. STE20 subfamily.</text>
</comment>
<dbReference type="PANTHER" id="PTHR48014:SF4">
    <property type="entry name" value="PROTEIN KINASE DOMAIN-CONTAINING PROTEIN"/>
    <property type="match status" value="1"/>
</dbReference>
<dbReference type="EMBL" id="JAGKQM010000012">
    <property type="protein sequence ID" value="KAH0897538.1"/>
    <property type="molecule type" value="Genomic_DNA"/>
</dbReference>
<keyword evidence="5" id="KW-1185">Reference proteome</keyword>
<name>A0ABQ8AYH3_BRANA</name>
<evidence type="ECO:0000313" key="4">
    <source>
        <dbReference type="EMBL" id="KAH0897538.1"/>
    </source>
</evidence>
<keyword evidence="2" id="KW-0067">ATP-binding</keyword>
<comment type="caution">
    <text evidence="4">The sequence shown here is derived from an EMBL/GenBank/DDBJ whole genome shotgun (WGS) entry which is preliminary data.</text>
</comment>
<feature type="domain" description="Protein kinase" evidence="3">
    <location>
        <begin position="33"/>
        <end position="181"/>
    </location>
</feature>
<reference evidence="4 5" key="1">
    <citation type="submission" date="2021-05" db="EMBL/GenBank/DDBJ databases">
        <title>Genome Assembly of Synthetic Allotetraploid Brassica napus Reveals Homoeologous Exchanges between Subgenomes.</title>
        <authorList>
            <person name="Davis J.T."/>
        </authorList>
    </citation>
    <scope>NUCLEOTIDE SEQUENCE [LARGE SCALE GENOMIC DNA]</scope>
    <source>
        <strain evidence="5">cv. Da-Ae</strain>
        <tissue evidence="4">Seedling</tissue>
    </source>
</reference>